<dbReference type="PANTHER" id="PTHR47526:SF3">
    <property type="entry name" value="PHD-TYPE DOMAIN-CONTAINING PROTEIN"/>
    <property type="match status" value="1"/>
</dbReference>
<dbReference type="PANTHER" id="PTHR47526">
    <property type="entry name" value="ATP-DEPENDENT DNA HELICASE"/>
    <property type="match status" value="1"/>
</dbReference>
<dbReference type="InParanoid" id="K1PH91"/>
<organism evidence="1">
    <name type="scientific">Magallana gigas</name>
    <name type="common">Pacific oyster</name>
    <name type="synonym">Crassostrea gigas</name>
    <dbReference type="NCBI Taxonomy" id="29159"/>
    <lineage>
        <taxon>Eukaryota</taxon>
        <taxon>Metazoa</taxon>
        <taxon>Spiralia</taxon>
        <taxon>Lophotrochozoa</taxon>
        <taxon>Mollusca</taxon>
        <taxon>Bivalvia</taxon>
        <taxon>Autobranchia</taxon>
        <taxon>Pteriomorphia</taxon>
        <taxon>Ostreida</taxon>
        <taxon>Ostreoidea</taxon>
        <taxon>Ostreidae</taxon>
        <taxon>Magallana</taxon>
    </lineage>
</organism>
<dbReference type="EMBL" id="JH816997">
    <property type="protein sequence ID" value="EKC20933.1"/>
    <property type="molecule type" value="Genomic_DNA"/>
</dbReference>
<name>K1PH91_MAGGI</name>
<gene>
    <name evidence="1" type="ORF">CGI_10005038</name>
</gene>
<proteinExistence type="predicted"/>
<sequence length="144" mass="16143">MKVSDCEYVCQLQKEYNDLLHVDGSVLPDPFKIGAGWQDEMSGMSQWPPLFLSDIVNFFIDKGTSNTVKTYMNDYKIGKAFEYCSANFIKEIFFHSVSSTSPVCFVRAKCTPSQRVTDENHTMWVAISKESGCVKSAFCSCTAG</sequence>
<dbReference type="AlphaFoldDB" id="K1PH91"/>
<dbReference type="HOGENOM" id="CLU_1798335_0_0_1"/>
<reference evidence="1" key="1">
    <citation type="journal article" date="2012" name="Nature">
        <title>The oyster genome reveals stress adaptation and complexity of shell formation.</title>
        <authorList>
            <person name="Zhang G."/>
            <person name="Fang X."/>
            <person name="Guo X."/>
            <person name="Li L."/>
            <person name="Luo R."/>
            <person name="Xu F."/>
            <person name="Yang P."/>
            <person name="Zhang L."/>
            <person name="Wang X."/>
            <person name="Qi H."/>
            <person name="Xiong Z."/>
            <person name="Que H."/>
            <person name="Xie Y."/>
            <person name="Holland P.W."/>
            <person name="Paps J."/>
            <person name="Zhu Y."/>
            <person name="Wu F."/>
            <person name="Chen Y."/>
            <person name="Wang J."/>
            <person name="Peng C."/>
            <person name="Meng J."/>
            <person name="Yang L."/>
            <person name="Liu J."/>
            <person name="Wen B."/>
            <person name="Zhang N."/>
            <person name="Huang Z."/>
            <person name="Zhu Q."/>
            <person name="Feng Y."/>
            <person name="Mount A."/>
            <person name="Hedgecock D."/>
            <person name="Xu Z."/>
            <person name="Liu Y."/>
            <person name="Domazet-Loso T."/>
            <person name="Du Y."/>
            <person name="Sun X."/>
            <person name="Zhang S."/>
            <person name="Liu B."/>
            <person name="Cheng P."/>
            <person name="Jiang X."/>
            <person name="Li J."/>
            <person name="Fan D."/>
            <person name="Wang W."/>
            <person name="Fu W."/>
            <person name="Wang T."/>
            <person name="Wang B."/>
            <person name="Zhang J."/>
            <person name="Peng Z."/>
            <person name="Li Y."/>
            <person name="Li N."/>
            <person name="Wang J."/>
            <person name="Chen M."/>
            <person name="He Y."/>
            <person name="Tan F."/>
            <person name="Song X."/>
            <person name="Zheng Q."/>
            <person name="Huang R."/>
            <person name="Yang H."/>
            <person name="Du X."/>
            <person name="Chen L."/>
            <person name="Yang M."/>
            <person name="Gaffney P.M."/>
            <person name="Wang S."/>
            <person name="Luo L."/>
            <person name="She Z."/>
            <person name="Ming Y."/>
            <person name="Huang W."/>
            <person name="Zhang S."/>
            <person name="Huang B."/>
            <person name="Zhang Y."/>
            <person name="Qu T."/>
            <person name="Ni P."/>
            <person name="Miao G."/>
            <person name="Wang J."/>
            <person name="Wang Q."/>
            <person name="Steinberg C.E."/>
            <person name="Wang H."/>
            <person name="Li N."/>
            <person name="Qian L."/>
            <person name="Zhang G."/>
            <person name="Li Y."/>
            <person name="Yang H."/>
            <person name="Liu X."/>
            <person name="Wang J."/>
            <person name="Yin Y."/>
            <person name="Wang J."/>
        </authorList>
    </citation>
    <scope>NUCLEOTIDE SEQUENCE [LARGE SCALE GENOMIC DNA]</scope>
    <source>
        <strain evidence="1">05x7-T-G4-1.051#20</strain>
    </source>
</reference>
<protein>
    <submittedName>
        <fullName evidence="1">Uncharacterized protein</fullName>
    </submittedName>
</protein>
<accession>K1PH91</accession>
<evidence type="ECO:0000313" key="1">
    <source>
        <dbReference type="EMBL" id="EKC20933.1"/>
    </source>
</evidence>